<reference evidence="1" key="1">
    <citation type="submission" date="2020-05" db="EMBL/GenBank/DDBJ databases">
        <authorList>
            <person name="Chiriac C."/>
            <person name="Salcher M."/>
            <person name="Ghai R."/>
            <person name="Kavagutti S V."/>
        </authorList>
    </citation>
    <scope>NUCLEOTIDE SEQUENCE</scope>
</reference>
<dbReference type="GO" id="GO:0003676">
    <property type="term" value="F:nucleic acid binding"/>
    <property type="evidence" value="ECO:0007669"/>
    <property type="project" value="InterPro"/>
</dbReference>
<sequence>MCAIYLKQGAELVAMVEQPYDAESVLQQLLADYPGLLAGEEDEREGRDWLLVQREMGVAGEENGANRWSLDHLFIDQDGVPTLVEVKRSSDTRIRREVVGQMLDYAANASAFWNVATIHAAFEKRHTNADAAADALAKVLGPDADHEQFWSKVGEHLAAGRLRLVFVADEIPKELRRIVEFLNEQMQRTEVLALEVRQYVERGGDRLTLVPRLIGATQAAQIAKGTGGVTTRRKLTEADIRAGITASLPGDMGRRLLGLYEFLQSHGRASFGTASVTMWLGEDRDPAKSNPISLSVYRDGGVVLNWRFLFDRRSPDELDRLADLLSAMPALRESIDAARQSGYRAYTTLPAAAILASDEGLRDFERLLLEACRPSSQPTS</sequence>
<dbReference type="InterPro" id="IPR011856">
    <property type="entry name" value="tRNA_endonuc-like_dom_sf"/>
</dbReference>
<dbReference type="AlphaFoldDB" id="A0A6J7FJY4"/>
<dbReference type="Gene3D" id="3.40.1350.10">
    <property type="match status" value="1"/>
</dbReference>
<protein>
    <submittedName>
        <fullName evidence="1">Unannotated protein</fullName>
    </submittedName>
</protein>
<name>A0A6J7FJY4_9ZZZZ</name>
<organism evidence="1">
    <name type="scientific">freshwater metagenome</name>
    <dbReference type="NCBI Taxonomy" id="449393"/>
    <lineage>
        <taxon>unclassified sequences</taxon>
        <taxon>metagenomes</taxon>
        <taxon>ecological metagenomes</taxon>
    </lineage>
</organism>
<dbReference type="EMBL" id="CAFBMK010000006">
    <property type="protein sequence ID" value="CAB4893904.1"/>
    <property type="molecule type" value="Genomic_DNA"/>
</dbReference>
<gene>
    <name evidence="1" type="ORF">UFOPK3564_00179</name>
</gene>
<proteinExistence type="predicted"/>
<accession>A0A6J7FJY4</accession>
<evidence type="ECO:0000313" key="1">
    <source>
        <dbReference type="EMBL" id="CAB4893904.1"/>
    </source>
</evidence>